<dbReference type="PANTHER" id="PTHR30255:SF2">
    <property type="entry name" value="SINGLE-STRANDED-DNA-SPECIFIC EXONUCLEASE RECJ"/>
    <property type="match status" value="1"/>
</dbReference>
<comment type="caution">
    <text evidence="9">The sequence shown here is derived from an EMBL/GenBank/DDBJ whole genome shotgun (WGS) entry which is preliminary data.</text>
</comment>
<dbReference type="AlphaFoldDB" id="A0A9D1KD66"/>
<evidence type="ECO:0000259" key="6">
    <source>
        <dbReference type="Pfam" id="PF01368"/>
    </source>
</evidence>
<protein>
    <recommendedName>
        <fullName evidence="2">Single-stranded-DNA-specific exonuclease RecJ</fullName>
    </recommendedName>
</protein>
<reference evidence="9" key="2">
    <citation type="journal article" date="2021" name="PeerJ">
        <title>Extensive microbial diversity within the chicken gut microbiome revealed by metagenomics and culture.</title>
        <authorList>
            <person name="Gilroy R."/>
            <person name="Ravi A."/>
            <person name="Getino M."/>
            <person name="Pursley I."/>
            <person name="Horton D.L."/>
            <person name="Alikhan N.F."/>
            <person name="Baker D."/>
            <person name="Gharbi K."/>
            <person name="Hall N."/>
            <person name="Watson M."/>
            <person name="Adriaenssens E.M."/>
            <person name="Foster-Nyarko E."/>
            <person name="Jarju S."/>
            <person name="Secka A."/>
            <person name="Antonio M."/>
            <person name="Oren A."/>
            <person name="Chaudhuri R.R."/>
            <person name="La Ragione R."/>
            <person name="Hildebrand F."/>
            <person name="Pallen M.J."/>
        </authorList>
    </citation>
    <scope>NUCLEOTIDE SEQUENCE</scope>
    <source>
        <strain evidence="9">21143</strain>
    </source>
</reference>
<evidence type="ECO:0000313" key="10">
    <source>
        <dbReference type="Proteomes" id="UP000886722"/>
    </source>
</evidence>
<keyword evidence="3" id="KW-0540">Nuclease</keyword>
<dbReference type="EMBL" id="DVKT01000035">
    <property type="protein sequence ID" value="HIT39324.1"/>
    <property type="molecule type" value="Genomic_DNA"/>
</dbReference>
<dbReference type="Gene3D" id="3.10.310.30">
    <property type="match status" value="1"/>
</dbReference>
<dbReference type="InterPro" id="IPR041122">
    <property type="entry name" value="RecJ_OB"/>
</dbReference>
<evidence type="ECO:0000256" key="4">
    <source>
        <dbReference type="ARBA" id="ARBA00022801"/>
    </source>
</evidence>
<evidence type="ECO:0000256" key="3">
    <source>
        <dbReference type="ARBA" id="ARBA00022722"/>
    </source>
</evidence>
<dbReference type="SUPFAM" id="SSF64182">
    <property type="entry name" value="DHH phosphoesterases"/>
    <property type="match status" value="1"/>
</dbReference>
<gene>
    <name evidence="9" type="primary">recJ</name>
    <name evidence="9" type="ORF">IAD06_04740</name>
</gene>
<name>A0A9D1KD66_9BACT</name>
<accession>A0A9D1KD66</accession>
<feature type="domain" description="DDH" evidence="6">
    <location>
        <begin position="82"/>
        <end position="230"/>
    </location>
</feature>
<evidence type="ECO:0000256" key="5">
    <source>
        <dbReference type="ARBA" id="ARBA00022839"/>
    </source>
</evidence>
<dbReference type="InterPro" id="IPR038763">
    <property type="entry name" value="DHH_sf"/>
</dbReference>
<evidence type="ECO:0000256" key="2">
    <source>
        <dbReference type="ARBA" id="ARBA00019841"/>
    </source>
</evidence>
<dbReference type="Pfam" id="PF02272">
    <property type="entry name" value="DHHA1"/>
    <property type="match status" value="1"/>
</dbReference>
<dbReference type="InterPro" id="IPR051673">
    <property type="entry name" value="SSDNA_exonuclease_RecJ"/>
</dbReference>
<feature type="domain" description="DHHA1" evidence="7">
    <location>
        <begin position="355"/>
        <end position="447"/>
    </location>
</feature>
<dbReference type="Pfam" id="PF01368">
    <property type="entry name" value="DHH"/>
    <property type="match status" value="1"/>
</dbReference>
<dbReference type="GO" id="GO:0006281">
    <property type="term" value="P:DNA repair"/>
    <property type="evidence" value="ECO:0007669"/>
    <property type="project" value="InterPro"/>
</dbReference>
<evidence type="ECO:0000259" key="7">
    <source>
        <dbReference type="Pfam" id="PF02272"/>
    </source>
</evidence>
<dbReference type="GO" id="GO:0006310">
    <property type="term" value="P:DNA recombination"/>
    <property type="evidence" value="ECO:0007669"/>
    <property type="project" value="InterPro"/>
</dbReference>
<dbReference type="InterPro" id="IPR001667">
    <property type="entry name" value="DDH_dom"/>
</dbReference>
<dbReference type="Proteomes" id="UP000886722">
    <property type="component" value="Unassembled WGS sequence"/>
</dbReference>
<dbReference type="InterPro" id="IPR004610">
    <property type="entry name" value="RecJ"/>
</dbReference>
<proteinExistence type="inferred from homology"/>
<feature type="domain" description="RecJ OB" evidence="8">
    <location>
        <begin position="460"/>
        <end position="568"/>
    </location>
</feature>
<keyword evidence="4" id="KW-0378">Hydrolase</keyword>
<dbReference type="Gene3D" id="3.90.1640.30">
    <property type="match status" value="1"/>
</dbReference>
<dbReference type="Pfam" id="PF17768">
    <property type="entry name" value="RecJ_OB"/>
    <property type="match status" value="1"/>
</dbReference>
<evidence type="ECO:0000256" key="1">
    <source>
        <dbReference type="ARBA" id="ARBA00005915"/>
    </source>
</evidence>
<dbReference type="NCBIfam" id="TIGR00644">
    <property type="entry name" value="recJ"/>
    <property type="match status" value="1"/>
</dbReference>
<evidence type="ECO:0000259" key="8">
    <source>
        <dbReference type="Pfam" id="PF17768"/>
    </source>
</evidence>
<organism evidence="9 10">
    <name type="scientific">Candidatus Caccoplasma intestinavium</name>
    <dbReference type="NCBI Taxonomy" id="2840716"/>
    <lineage>
        <taxon>Bacteria</taxon>
        <taxon>Pseudomonadati</taxon>
        <taxon>Bacteroidota</taxon>
        <taxon>Bacteroidia</taxon>
        <taxon>Bacteroidales</taxon>
        <taxon>Bacteroidaceae</taxon>
        <taxon>Bacteroidaceae incertae sedis</taxon>
        <taxon>Candidatus Caccoplasma</taxon>
    </lineage>
</organism>
<reference evidence="9" key="1">
    <citation type="submission" date="2020-10" db="EMBL/GenBank/DDBJ databases">
        <authorList>
            <person name="Gilroy R."/>
        </authorList>
    </citation>
    <scope>NUCLEOTIDE SEQUENCE</scope>
    <source>
        <strain evidence="9">21143</strain>
    </source>
</reference>
<dbReference type="PANTHER" id="PTHR30255">
    <property type="entry name" value="SINGLE-STRANDED-DNA-SPECIFIC EXONUCLEASE RECJ"/>
    <property type="match status" value="1"/>
</dbReference>
<comment type="similarity">
    <text evidence="1">Belongs to the RecJ family.</text>
</comment>
<sequence length="575" mass="64343">MVSKWNYVPLTEEEKHIERKLAETLSISPAICTLLVQRGVKTEEQAKKFFRPQLSDLYDPFLLKDMDKAVARLNKAMGAKEKILVYGDYDVDGTTAVALVYKFLNNFYSNIDYYIPDRYDEGYGISKKGIDYAADNGFTLVIALDCGIKAVEKVAYAKGRGVDFIICDHHVPDDELPQAVAVLDAKRDDDTYPYSHLSGCGVGFKFMEGFARSNNISIEQFLFPLLDMVAVSIASDIVPITDENRILAYHGLKRLNSNPSLGLQGIINVCGLRGKEITISDIVFKIGPRINASGRMQSGKEAVDLLVSKDASTAMKKSHDINQYNEDRKELDKKVTEEASCLLEQQSDFEKRKSIVIYNAEWHKGIIGIVASRLTELYYRPSVVLTFSNGLVTGSARSVQGFDVYKAVESCRDLLENFGGHTYAAGLSLREENVVSFIDRFESYVSENILLEQTSPQIDIDMELGFDEITSDFYHWLKQFNPVGPGNMKPVFSTQGVVDAGSRLVGRNQEHLKLEVREGKSSVTMSGIAFGMHEHYAYIKSGAPIDICYTIEENNFKGITSMQLQVKDIRPSVKK</sequence>
<dbReference type="InterPro" id="IPR003156">
    <property type="entry name" value="DHHA1_dom"/>
</dbReference>
<dbReference type="GO" id="GO:0003676">
    <property type="term" value="F:nucleic acid binding"/>
    <property type="evidence" value="ECO:0007669"/>
    <property type="project" value="InterPro"/>
</dbReference>
<dbReference type="GO" id="GO:0008409">
    <property type="term" value="F:5'-3' exonuclease activity"/>
    <property type="evidence" value="ECO:0007669"/>
    <property type="project" value="InterPro"/>
</dbReference>
<evidence type="ECO:0000313" key="9">
    <source>
        <dbReference type="EMBL" id="HIT39324.1"/>
    </source>
</evidence>
<keyword evidence="5 9" id="KW-0269">Exonuclease</keyword>